<evidence type="ECO:0000256" key="9">
    <source>
        <dbReference type="SAM" id="MobiDB-lite"/>
    </source>
</evidence>
<evidence type="ECO:0000256" key="3">
    <source>
        <dbReference type="ARBA" id="ARBA00022448"/>
    </source>
</evidence>
<feature type="transmembrane region" description="Helical" evidence="10">
    <location>
        <begin position="1335"/>
        <end position="1353"/>
    </location>
</feature>
<keyword evidence="4 10" id="KW-0812">Transmembrane</keyword>
<feature type="transmembrane region" description="Helical" evidence="10">
    <location>
        <begin position="1303"/>
        <end position="1323"/>
    </location>
</feature>
<feature type="transmembrane region" description="Helical" evidence="10">
    <location>
        <begin position="1457"/>
        <end position="1475"/>
    </location>
</feature>
<dbReference type="Gene3D" id="3.40.50.300">
    <property type="entry name" value="P-loop containing nucleotide triphosphate hydrolases"/>
    <property type="match status" value="2"/>
</dbReference>
<dbReference type="InterPro" id="IPR003593">
    <property type="entry name" value="AAA+_ATPase"/>
</dbReference>
<keyword evidence="7 10" id="KW-1133">Transmembrane helix</keyword>
<protein>
    <submittedName>
        <fullName evidence="12">ABC drug exporter AbcA</fullName>
    </submittedName>
</protein>
<evidence type="ECO:0000256" key="4">
    <source>
        <dbReference type="ARBA" id="ARBA00022692"/>
    </source>
</evidence>
<dbReference type="CDD" id="cd03232">
    <property type="entry name" value="ABCG_PDR_domain2"/>
    <property type="match status" value="1"/>
</dbReference>
<dbReference type="GeneID" id="20307963"/>
<dbReference type="PROSITE" id="PS50893">
    <property type="entry name" value="ABC_TRANSPORTER_2"/>
    <property type="match status" value="2"/>
</dbReference>
<comment type="subcellular location">
    <subcellularLocation>
        <location evidence="1">Membrane</location>
        <topology evidence="1">Multi-pass membrane protein</topology>
    </subcellularLocation>
</comment>
<evidence type="ECO:0000256" key="2">
    <source>
        <dbReference type="ARBA" id="ARBA00006012"/>
    </source>
</evidence>
<dbReference type="InterPro" id="IPR027417">
    <property type="entry name" value="P-loop_NTPase"/>
</dbReference>
<evidence type="ECO:0000256" key="1">
    <source>
        <dbReference type="ARBA" id="ARBA00004141"/>
    </source>
</evidence>
<comment type="similarity">
    <text evidence="2">Belongs to the ABC transporter superfamily. ABCG family. PDR (TC 3.A.1.205) subfamily.</text>
</comment>
<dbReference type="FunFam" id="3.40.50.300:FF:000054">
    <property type="entry name" value="ABC multidrug transporter atrF"/>
    <property type="match status" value="1"/>
</dbReference>
<feature type="transmembrane region" description="Helical" evidence="10">
    <location>
        <begin position="752"/>
        <end position="769"/>
    </location>
</feature>
<dbReference type="InterPro" id="IPR003439">
    <property type="entry name" value="ABC_transporter-like_ATP-bd"/>
</dbReference>
<feature type="transmembrane region" description="Helical" evidence="10">
    <location>
        <begin position="648"/>
        <end position="667"/>
    </location>
</feature>
<dbReference type="Pfam" id="PF00005">
    <property type="entry name" value="ABC_tran"/>
    <property type="match status" value="2"/>
</dbReference>
<dbReference type="RefSeq" id="XP_009155635.1">
    <property type="nucleotide sequence ID" value="XM_009157387.1"/>
</dbReference>
<dbReference type="OMA" id="PYNHSSH"/>
<dbReference type="OrthoDB" id="245989at2759"/>
<keyword evidence="6" id="KW-0067">ATP-binding</keyword>
<feature type="region of interest" description="Disordered" evidence="9">
    <location>
        <begin position="1"/>
        <end position="25"/>
    </location>
</feature>
<dbReference type="eggNOG" id="KOG0065">
    <property type="taxonomic scope" value="Eukaryota"/>
</dbReference>
<evidence type="ECO:0000256" key="5">
    <source>
        <dbReference type="ARBA" id="ARBA00022741"/>
    </source>
</evidence>
<dbReference type="PANTHER" id="PTHR19241">
    <property type="entry name" value="ATP-BINDING CASSETTE TRANSPORTER"/>
    <property type="match status" value="1"/>
</dbReference>
<feature type="domain" description="ABC transporter" evidence="11">
    <location>
        <begin position="836"/>
        <end position="1080"/>
    </location>
</feature>
<dbReference type="SMART" id="SM00382">
    <property type="entry name" value="AAA"/>
    <property type="match status" value="2"/>
</dbReference>
<keyword evidence="3" id="KW-0813">Transport</keyword>
<dbReference type="PROSITE" id="PS00211">
    <property type="entry name" value="ABC_TRANSPORTER_1"/>
    <property type="match status" value="1"/>
</dbReference>
<dbReference type="CDD" id="cd03233">
    <property type="entry name" value="ABCG_PDR_domain1"/>
    <property type="match status" value="1"/>
</dbReference>
<dbReference type="GO" id="GO:0016020">
    <property type="term" value="C:membrane"/>
    <property type="evidence" value="ECO:0007669"/>
    <property type="project" value="UniProtKB-SubCell"/>
</dbReference>
<dbReference type="InterPro" id="IPR029481">
    <property type="entry name" value="ABC_trans_N"/>
</dbReference>
<dbReference type="InterPro" id="IPR043926">
    <property type="entry name" value="ABCG_dom"/>
</dbReference>
<keyword evidence="13" id="KW-1185">Reference proteome</keyword>
<evidence type="ECO:0000256" key="6">
    <source>
        <dbReference type="ARBA" id="ARBA00022840"/>
    </source>
</evidence>
<evidence type="ECO:0000256" key="10">
    <source>
        <dbReference type="SAM" id="Phobius"/>
    </source>
</evidence>
<dbReference type="InterPro" id="IPR034003">
    <property type="entry name" value="ABCG_PDR_2"/>
</dbReference>
<dbReference type="InterPro" id="IPR010929">
    <property type="entry name" value="PDR_CDR_ABC"/>
</dbReference>
<dbReference type="InterPro" id="IPR013525">
    <property type="entry name" value="ABC2_TM"/>
</dbReference>
<dbReference type="Proteomes" id="UP000007304">
    <property type="component" value="Unassembled WGS sequence"/>
</dbReference>
<feature type="transmembrane region" description="Helical" evidence="10">
    <location>
        <begin position="615"/>
        <end position="636"/>
    </location>
</feature>
<dbReference type="GO" id="GO:0016887">
    <property type="term" value="F:ATP hydrolysis activity"/>
    <property type="evidence" value="ECO:0007669"/>
    <property type="project" value="InterPro"/>
</dbReference>
<gene>
    <name evidence="12" type="ORF">HMPREF1120_03324</name>
</gene>
<dbReference type="GO" id="GO:0140359">
    <property type="term" value="F:ABC-type transporter activity"/>
    <property type="evidence" value="ECO:0007669"/>
    <property type="project" value="InterPro"/>
</dbReference>
<feature type="transmembrane region" description="Helical" evidence="10">
    <location>
        <begin position="580"/>
        <end position="603"/>
    </location>
</feature>
<dbReference type="STRING" id="858893.H6BW74"/>
<evidence type="ECO:0000259" key="11">
    <source>
        <dbReference type="PROSITE" id="PS50893"/>
    </source>
</evidence>
<dbReference type="EMBL" id="JH226132">
    <property type="protein sequence ID" value="EHY55174.1"/>
    <property type="molecule type" value="Genomic_DNA"/>
</dbReference>
<dbReference type="InParanoid" id="H6BW74"/>
<keyword evidence="8 10" id="KW-0472">Membrane</keyword>
<dbReference type="Pfam" id="PF19055">
    <property type="entry name" value="ABC2_membrane_7"/>
    <property type="match status" value="1"/>
</dbReference>
<dbReference type="GO" id="GO:0005524">
    <property type="term" value="F:ATP binding"/>
    <property type="evidence" value="ECO:0007669"/>
    <property type="project" value="UniProtKB-KW"/>
</dbReference>
<reference evidence="12" key="1">
    <citation type="submission" date="2011-07" db="EMBL/GenBank/DDBJ databases">
        <title>The Genome Sequence of Exophiala (Wangiella) dermatitidis NIH/UT8656.</title>
        <authorList>
            <consortium name="The Broad Institute Genome Sequencing Platform"/>
            <person name="Cuomo C."/>
            <person name="Wang Z."/>
            <person name="Hunicke-Smith S."/>
            <person name="Szanislo P.J."/>
            <person name="Earl A."/>
            <person name="Young S.K."/>
            <person name="Zeng Q."/>
            <person name="Gargeya S."/>
            <person name="Fitzgerald M."/>
            <person name="Haas B."/>
            <person name="Abouelleil A."/>
            <person name="Alvarado L."/>
            <person name="Arachchi H.M."/>
            <person name="Berlin A."/>
            <person name="Brown A."/>
            <person name="Chapman S.B."/>
            <person name="Chen Z."/>
            <person name="Dunbar C."/>
            <person name="Freedman E."/>
            <person name="Gearin G."/>
            <person name="Gellesch M."/>
            <person name="Goldberg J."/>
            <person name="Griggs A."/>
            <person name="Gujja S."/>
            <person name="Heiman D."/>
            <person name="Howarth C."/>
            <person name="Larson L."/>
            <person name="Lui A."/>
            <person name="MacDonald P.J.P."/>
            <person name="Montmayeur A."/>
            <person name="Murphy C."/>
            <person name="Neiman D."/>
            <person name="Pearson M."/>
            <person name="Priest M."/>
            <person name="Roberts A."/>
            <person name="Saif S."/>
            <person name="Shea T."/>
            <person name="Shenoy N."/>
            <person name="Sisk P."/>
            <person name="Stolte C."/>
            <person name="Sykes S."/>
            <person name="Wortman J."/>
            <person name="Nusbaum C."/>
            <person name="Birren B."/>
        </authorList>
    </citation>
    <scope>NUCLEOTIDE SEQUENCE</scope>
    <source>
        <strain evidence="12">NIH/UT8656</strain>
    </source>
</reference>
<feature type="domain" description="ABC transporter" evidence="11">
    <location>
        <begin position="136"/>
        <end position="395"/>
    </location>
</feature>
<dbReference type="Pfam" id="PF01061">
    <property type="entry name" value="ABC2_membrane"/>
    <property type="match status" value="2"/>
</dbReference>
<dbReference type="InterPro" id="IPR017871">
    <property type="entry name" value="ABC_transporter-like_CS"/>
</dbReference>
<feature type="compositionally biased region" description="Basic and acidic residues" evidence="9">
    <location>
        <begin position="11"/>
        <end position="25"/>
    </location>
</feature>
<keyword evidence="5" id="KW-0547">Nucleotide-binding</keyword>
<organism evidence="12 13">
    <name type="scientific">Exophiala dermatitidis (strain ATCC 34100 / CBS 525.76 / NIH/UT8656)</name>
    <name type="common">Black yeast</name>
    <name type="synonym">Wangiella dermatitidis</name>
    <dbReference type="NCBI Taxonomy" id="858893"/>
    <lineage>
        <taxon>Eukaryota</taxon>
        <taxon>Fungi</taxon>
        <taxon>Dikarya</taxon>
        <taxon>Ascomycota</taxon>
        <taxon>Pezizomycotina</taxon>
        <taxon>Eurotiomycetes</taxon>
        <taxon>Chaetothyriomycetidae</taxon>
        <taxon>Chaetothyriales</taxon>
        <taxon>Herpotrichiellaceae</taxon>
        <taxon>Exophiala</taxon>
    </lineage>
</organism>
<evidence type="ECO:0000313" key="12">
    <source>
        <dbReference type="EMBL" id="EHY55174.1"/>
    </source>
</evidence>
<dbReference type="Pfam" id="PF06422">
    <property type="entry name" value="PDR_CDR"/>
    <property type="match status" value="1"/>
</dbReference>
<evidence type="ECO:0000256" key="8">
    <source>
        <dbReference type="ARBA" id="ARBA00023136"/>
    </source>
</evidence>
<dbReference type="VEuPathDB" id="FungiDB:HMPREF1120_03324"/>
<dbReference type="InterPro" id="IPR034001">
    <property type="entry name" value="ABCG_PDR_1"/>
</dbReference>
<feature type="transmembrane region" description="Helical" evidence="10">
    <location>
        <begin position="505"/>
        <end position="525"/>
    </location>
</feature>
<feature type="transmembrane region" description="Helical" evidence="10">
    <location>
        <begin position="537"/>
        <end position="560"/>
    </location>
</feature>
<dbReference type="SUPFAM" id="SSF52540">
    <property type="entry name" value="P-loop containing nucleoside triphosphate hydrolases"/>
    <property type="match status" value="2"/>
</dbReference>
<dbReference type="HOGENOM" id="CLU_000604_35_0_1"/>
<accession>H6BW74</accession>
<sequence length="1486" mass="166403">MATPPTSGNRVDIKTATPHDHEMSSADFAEDLKTQAEEQDSMDTRQARVQRLAREFSFSSSGSFRSEPIFGSEDPNSPLNPSGTNFNAFAWAKNLARAAEERGQGFRQIGLSFEDLNVYGYGTPTDFQKTVANIWLALPEMAMRRLMPHSDTHGQRRVDILHNFNGLIRPGEMCVVLGPPGSGCSTFLKTISGDRNGLYVDQNSRFNYHGISDQDMHSAHRGDAIYTAEMDVHFPMLTVSDTLTFAARARCQKELPEGITRKQYCDHLRDVVMAMYGISHTSRTKVGNEFVPGVSGGERKRVSIAEATLSNAPFQCWDNSTRGLDAANAIEFCKTLRLQSQIFGQTCAVSMYQAPQRAYDLFDKTLLLYEGRQIYFGPASQAKEYFVNLGFECPSRQTTPDFLTSMTFPAERIVRPGCHPPRTPDEFAAAWTWSPEYKALRAEIAEYNSTHVIGGEDAQTYLRLKKAHQAKGQSVKSPFILTYSQQVRLCMWRGWKRFWADPGPASFTLIGNGIMALIASSLFYNMKETTDSFKGRAVVLFMAILFNAFASILEVMTLYAERPIVEKQSRYAFYRPSAEAYASVLVDLPMKVAGAIGFNLVFYFMTNLNRHPGNFFFYLLVVLLVIFAMSGVFRFIGALSRTETQAMVPASVMMLALLIVTGFVVPLRYMLAWCRWINYVNPVAYGYEALMVNEFSGRQFTCTSYVPSYGTPGTTNVACDAIGAIPGQSTVTGDAYINSAYSYYASHKWRNVGIVAAMLIFNHFVYFVARDYITAKKSKGEILIFRRGYAPKQALKGNDIECPVSGPVATILEKSHTGNGYDGEKNKGFQGSTGVFHWNNVCYDIKIKGKPRRILDNVDGWVKPGTLTALMGVSGAGKTTLLDCLADRRGGVGIVTGEMLVDGKPRDESFQRKTGYAQQQDLHLETSTVREALNFSALLRQPGHIPRAEKLAYVDEVIQLLDMQDYADVVVGVPGEGLNVEQRKRLTIGVELAAKPPLLLFVDEPTSGLDSQTSWAIIDLLEKLSKAGQSILCTIHQPSAMLFQRFDRLLLLSEGGKTVYFGDVGDNSTTMINYFEHNGAKQCAPGANPAEWMLEAIGAEPGSHSDIDWHQVWLSSPEYQAVQSELARLRSQGKNNSDQPHPHSHSDKHERALYREFATPLWHQFLVVTQRVLQQTWRTPSYIYSKLILCTASSLFIGLVFLHSPLSIQGLQNQMFAIFELTSIVTQLINQQVPHFMTQRSLYEVRERPAKTYSWAVFMLAQIVAELPWYTVSSVLMYVTFYFPVGFYSNAEQAHQATERASLMWLLFWVFLLWVSTFAHLCISSAGSADTGANTATMLFFLSFFFCGVLALPDQMPGFWIFMYRASPLSYFISAVLSTGLANVQVTCADNEFTLFHPPAGKTCGEYMADYIETAGGYLLDPAEMHNCRYCRMKDTNVYLHTVGSEYVDRWRNFGLLWVYVVFNIAVAVALYWVVRMPKGKKKKSA</sequence>
<dbReference type="FunCoup" id="H6BW74">
    <property type="interactions" value="351"/>
</dbReference>
<dbReference type="Pfam" id="PF14510">
    <property type="entry name" value="ABC_trans_N"/>
    <property type="match status" value="1"/>
</dbReference>
<name>H6BW74_EXODN</name>
<feature type="transmembrane region" description="Helical" evidence="10">
    <location>
        <begin position="1255"/>
        <end position="1283"/>
    </location>
</feature>
<proteinExistence type="inferred from homology"/>
<evidence type="ECO:0000313" key="13">
    <source>
        <dbReference type="Proteomes" id="UP000007304"/>
    </source>
</evidence>
<evidence type="ECO:0000256" key="7">
    <source>
        <dbReference type="ARBA" id="ARBA00022989"/>
    </source>
</evidence>